<name>A0AAI8VSG2_9PEZI</name>
<dbReference type="EMBL" id="CAUWAG010000013">
    <property type="protein sequence ID" value="CAJ2510221.1"/>
    <property type="molecule type" value="Genomic_DNA"/>
</dbReference>
<comment type="cofactor">
    <cofactor evidence="1">
        <name>Zn(2+)</name>
        <dbReference type="ChEBI" id="CHEBI:29105"/>
    </cofactor>
</comment>
<evidence type="ECO:0000256" key="5">
    <source>
        <dbReference type="ARBA" id="ARBA00022801"/>
    </source>
</evidence>
<organism evidence="10 11">
    <name type="scientific">Anthostomella pinea</name>
    <dbReference type="NCBI Taxonomy" id="933095"/>
    <lineage>
        <taxon>Eukaryota</taxon>
        <taxon>Fungi</taxon>
        <taxon>Dikarya</taxon>
        <taxon>Ascomycota</taxon>
        <taxon>Pezizomycotina</taxon>
        <taxon>Sordariomycetes</taxon>
        <taxon>Xylariomycetidae</taxon>
        <taxon>Xylariales</taxon>
        <taxon>Xylariaceae</taxon>
        <taxon>Anthostomella</taxon>
    </lineage>
</organism>
<dbReference type="GO" id="GO:0046872">
    <property type="term" value="F:metal ion binding"/>
    <property type="evidence" value="ECO:0007669"/>
    <property type="project" value="UniProtKB-KW"/>
</dbReference>
<evidence type="ECO:0000256" key="3">
    <source>
        <dbReference type="ARBA" id="ARBA00022670"/>
    </source>
</evidence>
<comment type="similarity">
    <text evidence="2">Belongs to the peptidase M13 family.</text>
</comment>
<evidence type="ECO:0000313" key="10">
    <source>
        <dbReference type="EMBL" id="CAJ2510221.1"/>
    </source>
</evidence>
<gene>
    <name evidence="10" type="ORF">KHLLAP_LOCUS10689</name>
</gene>
<dbReference type="GO" id="GO:0016485">
    <property type="term" value="P:protein processing"/>
    <property type="evidence" value="ECO:0007669"/>
    <property type="project" value="TreeGrafter"/>
</dbReference>
<feature type="domain" description="Peptidase M13 C-terminal" evidence="8">
    <location>
        <begin position="472"/>
        <end position="695"/>
    </location>
</feature>
<keyword evidence="11" id="KW-1185">Reference proteome</keyword>
<dbReference type="GO" id="GO:0004222">
    <property type="term" value="F:metalloendopeptidase activity"/>
    <property type="evidence" value="ECO:0007669"/>
    <property type="project" value="InterPro"/>
</dbReference>
<evidence type="ECO:0000256" key="6">
    <source>
        <dbReference type="ARBA" id="ARBA00022833"/>
    </source>
</evidence>
<dbReference type="InterPro" id="IPR008753">
    <property type="entry name" value="Peptidase_M13_N"/>
</dbReference>
<keyword evidence="6" id="KW-0862">Zinc</keyword>
<dbReference type="InterPro" id="IPR018497">
    <property type="entry name" value="Peptidase_M13_C"/>
</dbReference>
<dbReference type="Gene3D" id="3.40.390.10">
    <property type="entry name" value="Collagenase (Catalytic Domain)"/>
    <property type="match status" value="1"/>
</dbReference>
<dbReference type="SUPFAM" id="SSF55486">
    <property type="entry name" value="Metalloproteases ('zincins'), catalytic domain"/>
    <property type="match status" value="1"/>
</dbReference>
<keyword evidence="7" id="KW-0482">Metalloprotease</keyword>
<accession>A0AAI8VSG2</accession>
<dbReference type="Gene3D" id="1.10.1380.10">
    <property type="entry name" value="Neutral endopeptidase , domain2"/>
    <property type="match status" value="1"/>
</dbReference>
<evidence type="ECO:0000256" key="7">
    <source>
        <dbReference type="ARBA" id="ARBA00023049"/>
    </source>
</evidence>
<evidence type="ECO:0000313" key="11">
    <source>
        <dbReference type="Proteomes" id="UP001295740"/>
    </source>
</evidence>
<keyword evidence="4" id="KW-0479">Metal-binding</keyword>
<evidence type="ECO:0000256" key="2">
    <source>
        <dbReference type="ARBA" id="ARBA00007357"/>
    </source>
</evidence>
<dbReference type="PANTHER" id="PTHR11733:SF167">
    <property type="entry name" value="FI17812P1-RELATED"/>
    <property type="match status" value="1"/>
</dbReference>
<dbReference type="Pfam" id="PF05649">
    <property type="entry name" value="Peptidase_M13_N"/>
    <property type="match status" value="1"/>
</dbReference>
<comment type="caution">
    <text evidence="10">The sequence shown here is derived from an EMBL/GenBank/DDBJ whole genome shotgun (WGS) entry which is preliminary data.</text>
</comment>
<protein>
    <submittedName>
        <fullName evidence="10">Uu.00g061210.m01.CDS01</fullName>
    </submittedName>
</protein>
<dbReference type="AlphaFoldDB" id="A0AAI8VSG2"/>
<sequence length="703" mass="76632">MSDSQLCLTPACIKAAADMLTNLHPNYQAIDPCENFDLYACGGYPARFPNALPESTLGQQVEKNQYVLRNILESPYPGTSDGIPDPDDEYIFKQMVSEYNACMDADAIEVSGLAGVPDIISQIVTLFPVDEDDYTSNATITTEEDYDNLARTLVYLNSVGAPGLGLYSSDIDSQNPDFLVPYIQATVELGSVAALNATEITANLVNLLPSQAALDAIDHLSQGILDFALAMAPAVEAVDESDIEALYFTTTIASVTKEMPALVIDKIIQQIVPPDYKADRIRLAFPEFWSNLSPLLANTPKSTLQTLLIALTYVSYAPYVADSTTTGEDRFDTCFNVLDLEGLAWTLSKFFVDVAYDNEAREFSSALVTRIRETFTERLDQLDWMDDATRALAKQKVANIDQKIGYSETDPNARNVTALREYYAGVNMTTSHFNNTLSLRTWATNHTLSLLSSGAHAPRSAWSAQSRAYTTNANYHGDTNDITVPAGISQRPLLDPAVPAVLSYARFAFIAGHELTHGFDTNGRLFDPERRQRNWYTPSTLRAFEERTECFVHLYNNMTLLDDAGLPIVDPTTTSTTPSSFPLAATINGTLTLAENLADAGGLTLAHAAWRRHEEATAATTRASKPLPGLNNNGGGPFSDDQVFFLGYAQNWCDKTTAAAALQGLGTDNHAPGFARILGPVAGSQAFREAFGCAVREPACVLW</sequence>
<proteinExistence type="inferred from homology"/>
<keyword evidence="3" id="KW-0645">Protease</keyword>
<feature type="domain" description="Peptidase M13 N-terminal" evidence="9">
    <location>
        <begin position="32"/>
        <end position="406"/>
    </location>
</feature>
<evidence type="ECO:0000259" key="8">
    <source>
        <dbReference type="Pfam" id="PF01431"/>
    </source>
</evidence>
<dbReference type="InterPro" id="IPR024079">
    <property type="entry name" value="MetalloPept_cat_dom_sf"/>
</dbReference>
<keyword evidence="5" id="KW-0378">Hydrolase</keyword>
<evidence type="ECO:0000256" key="4">
    <source>
        <dbReference type="ARBA" id="ARBA00022723"/>
    </source>
</evidence>
<dbReference type="PROSITE" id="PS51885">
    <property type="entry name" value="NEPRILYSIN"/>
    <property type="match status" value="1"/>
</dbReference>
<dbReference type="InterPro" id="IPR000718">
    <property type="entry name" value="Peptidase_M13"/>
</dbReference>
<reference evidence="10" key="1">
    <citation type="submission" date="2023-10" db="EMBL/GenBank/DDBJ databases">
        <authorList>
            <person name="Hackl T."/>
        </authorList>
    </citation>
    <scope>NUCLEOTIDE SEQUENCE</scope>
</reference>
<dbReference type="InterPro" id="IPR042089">
    <property type="entry name" value="Peptidase_M13_dom_2"/>
</dbReference>
<evidence type="ECO:0000259" key="9">
    <source>
        <dbReference type="Pfam" id="PF05649"/>
    </source>
</evidence>
<dbReference type="Pfam" id="PF01431">
    <property type="entry name" value="Peptidase_M13"/>
    <property type="match status" value="1"/>
</dbReference>
<dbReference type="PANTHER" id="PTHR11733">
    <property type="entry name" value="ZINC METALLOPROTEASE FAMILY M13 NEPRILYSIN-RELATED"/>
    <property type="match status" value="1"/>
</dbReference>
<dbReference type="GO" id="GO:0005886">
    <property type="term" value="C:plasma membrane"/>
    <property type="evidence" value="ECO:0007669"/>
    <property type="project" value="TreeGrafter"/>
</dbReference>
<dbReference type="Proteomes" id="UP001295740">
    <property type="component" value="Unassembled WGS sequence"/>
</dbReference>
<dbReference type="CDD" id="cd08662">
    <property type="entry name" value="M13"/>
    <property type="match status" value="1"/>
</dbReference>
<evidence type="ECO:0000256" key="1">
    <source>
        <dbReference type="ARBA" id="ARBA00001947"/>
    </source>
</evidence>